<dbReference type="PROSITE" id="PS50075">
    <property type="entry name" value="CARRIER"/>
    <property type="match status" value="1"/>
</dbReference>
<dbReference type="PANTHER" id="PTHR45527:SF1">
    <property type="entry name" value="FATTY ACID SYNTHASE"/>
    <property type="match status" value="1"/>
</dbReference>
<dbReference type="Pfam" id="PF18563">
    <property type="entry name" value="TubC_N"/>
    <property type="match status" value="1"/>
</dbReference>
<dbReference type="InterPro" id="IPR009081">
    <property type="entry name" value="PP-bd_ACP"/>
</dbReference>
<evidence type="ECO:0000256" key="1">
    <source>
        <dbReference type="ARBA" id="ARBA00001957"/>
    </source>
</evidence>
<dbReference type="Gene3D" id="3.30.300.30">
    <property type="match status" value="1"/>
</dbReference>
<dbReference type="NCBIfam" id="TIGR01733">
    <property type="entry name" value="AA-adenyl-dom"/>
    <property type="match status" value="1"/>
</dbReference>
<dbReference type="Gene3D" id="2.30.38.10">
    <property type="entry name" value="Luciferase, Domain 3"/>
    <property type="match status" value="1"/>
</dbReference>
<dbReference type="InterPro" id="IPR025110">
    <property type="entry name" value="AMP-bd_C"/>
</dbReference>
<gene>
    <name evidence="6" type="ORF">KME28_00425</name>
</gene>
<keyword evidence="4" id="KW-0597">Phosphoprotein</keyword>
<dbReference type="SUPFAM" id="SSF56801">
    <property type="entry name" value="Acetyl-CoA synthetase-like"/>
    <property type="match status" value="1"/>
</dbReference>
<comment type="similarity">
    <text evidence="2">Belongs to the ATP-dependent AMP-binding enzyme family.</text>
</comment>
<dbReference type="GO" id="GO:0043041">
    <property type="term" value="P:amino acid activation for nonribosomal peptide biosynthetic process"/>
    <property type="evidence" value="ECO:0007669"/>
    <property type="project" value="TreeGrafter"/>
</dbReference>
<dbReference type="InterPro" id="IPR020845">
    <property type="entry name" value="AMP-binding_CS"/>
</dbReference>
<comment type="cofactor">
    <cofactor evidence="1">
        <name>pantetheine 4'-phosphate</name>
        <dbReference type="ChEBI" id="CHEBI:47942"/>
    </cofactor>
</comment>
<dbReference type="PROSITE" id="PS00455">
    <property type="entry name" value="AMP_BINDING"/>
    <property type="match status" value="1"/>
</dbReference>
<dbReference type="InterPro" id="IPR000873">
    <property type="entry name" value="AMP-dep_synth/lig_dom"/>
</dbReference>
<dbReference type="GO" id="GO:0008610">
    <property type="term" value="P:lipid biosynthetic process"/>
    <property type="evidence" value="ECO:0007669"/>
    <property type="project" value="UniProtKB-ARBA"/>
</dbReference>
<protein>
    <submittedName>
        <fullName evidence="6">Amino acid adenylation domain-containing protein</fullName>
    </submittedName>
</protein>
<dbReference type="InterPro" id="IPR041464">
    <property type="entry name" value="TubC_N"/>
</dbReference>
<dbReference type="Pfam" id="PF00668">
    <property type="entry name" value="Condensation"/>
    <property type="match status" value="1"/>
</dbReference>
<dbReference type="Gene3D" id="3.30.559.30">
    <property type="entry name" value="Nonribosomal peptide synthetase, condensation domain"/>
    <property type="match status" value="1"/>
</dbReference>
<dbReference type="CDD" id="cd19531">
    <property type="entry name" value="LCL_NRPS-like"/>
    <property type="match status" value="1"/>
</dbReference>
<evidence type="ECO:0000256" key="4">
    <source>
        <dbReference type="ARBA" id="ARBA00022553"/>
    </source>
</evidence>
<dbReference type="InterPro" id="IPR036736">
    <property type="entry name" value="ACP-like_sf"/>
</dbReference>
<dbReference type="EMBL" id="JAHHHW010000005">
    <property type="protein sequence ID" value="MBW4430262.1"/>
    <property type="molecule type" value="Genomic_DNA"/>
</dbReference>
<evidence type="ECO:0000256" key="2">
    <source>
        <dbReference type="ARBA" id="ARBA00006432"/>
    </source>
</evidence>
<name>A0A9E3H300_9NOST</name>
<reference evidence="6" key="1">
    <citation type="submission" date="2021-05" db="EMBL/GenBank/DDBJ databases">
        <authorList>
            <person name="Pietrasiak N."/>
            <person name="Ward R."/>
            <person name="Stajich J.E."/>
            <person name="Kurbessoian T."/>
        </authorList>
    </citation>
    <scope>NUCLEOTIDE SEQUENCE</scope>
    <source>
        <strain evidence="6">HA4357-MV3</strain>
    </source>
</reference>
<dbReference type="SUPFAM" id="SSF52777">
    <property type="entry name" value="CoA-dependent acyltransferases"/>
    <property type="match status" value="2"/>
</dbReference>
<dbReference type="InterPro" id="IPR045851">
    <property type="entry name" value="AMP-bd_C_sf"/>
</dbReference>
<dbReference type="Pfam" id="PF13193">
    <property type="entry name" value="AMP-binding_C"/>
    <property type="match status" value="1"/>
</dbReference>
<dbReference type="FunFam" id="3.40.50.12780:FF:000012">
    <property type="entry name" value="Non-ribosomal peptide synthetase"/>
    <property type="match status" value="1"/>
</dbReference>
<dbReference type="Gene3D" id="3.40.50.1820">
    <property type="entry name" value="alpha/beta hydrolase"/>
    <property type="match status" value="1"/>
</dbReference>
<dbReference type="SUPFAM" id="SSF53474">
    <property type="entry name" value="alpha/beta-Hydrolases"/>
    <property type="match status" value="1"/>
</dbReference>
<dbReference type="Proteomes" id="UP000813215">
    <property type="component" value="Unassembled WGS sequence"/>
</dbReference>
<evidence type="ECO:0000313" key="6">
    <source>
        <dbReference type="EMBL" id="MBW4430262.1"/>
    </source>
</evidence>
<dbReference type="Pfam" id="PF00550">
    <property type="entry name" value="PP-binding"/>
    <property type="match status" value="1"/>
</dbReference>
<dbReference type="PANTHER" id="PTHR45527">
    <property type="entry name" value="NONRIBOSOMAL PEPTIDE SYNTHETASE"/>
    <property type="match status" value="1"/>
</dbReference>
<dbReference type="InterPro" id="IPR001242">
    <property type="entry name" value="Condensation_dom"/>
</dbReference>
<accession>A0A9E3H300</accession>
<reference evidence="6" key="2">
    <citation type="journal article" date="2022" name="Microbiol. Resour. Announc.">
        <title>Metagenome Sequencing to Explore Phylogenomics of Terrestrial Cyanobacteria.</title>
        <authorList>
            <person name="Ward R.D."/>
            <person name="Stajich J.E."/>
            <person name="Johansen J.R."/>
            <person name="Huntemann M."/>
            <person name="Clum A."/>
            <person name="Foster B."/>
            <person name="Foster B."/>
            <person name="Roux S."/>
            <person name="Palaniappan K."/>
            <person name="Varghese N."/>
            <person name="Mukherjee S."/>
            <person name="Reddy T.B.K."/>
            <person name="Daum C."/>
            <person name="Copeland A."/>
            <person name="Chen I.A."/>
            <person name="Ivanova N.N."/>
            <person name="Kyrpides N.C."/>
            <person name="Shapiro N."/>
            <person name="Eloe-Fadrosh E.A."/>
            <person name="Pietrasiak N."/>
        </authorList>
    </citation>
    <scope>NUCLEOTIDE SEQUENCE</scope>
    <source>
        <strain evidence="6">HA4357-MV3</strain>
    </source>
</reference>
<dbReference type="InterPro" id="IPR020806">
    <property type="entry name" value="PKS_PP-bd"/>
</dbReference>
<dbReference type="InterPro" id="IPR023213">
    <property type="entry name" value="CAT-like_dom_sf"/>
</dbReference>
<dbReference type="Pfam" id="PF00501">
    <property type="entry name" value="AMP-binding"/>
    <property type="match status" value="1"/>
</dbReference>
<dbReference type="GO" id="GO:0005737">
    <property type="term" value="C:cytoplasm"/>
    <property type="evidence" value="ECO:0007669"/>
    <property type="project" value="TreeGrafter"/>
</dbReference>
<dbReference type="FunFam" id="3.40.50.980:FF:000001">
    <property type="entry name" value="Non-ribosomal peptide synthetase"/>
    <property type="match status" value="1"/>
</dbReference>
<proteinExistence type="inferred from homology"/>
<evidence type="ECO:0000259" key="5">
    <source>
        <dbReference type="PROSITE" id="PS50075"/>
    </source>
</evidence>
<dbReference type="InterPro" id="IPR044894">
    <property type="entry name" value="TubC_N_sf"/>
</dbReference>
<dbReference type="GO" id="GO:0031177">
    <property type="term" value="F:phosphopantetheine binding"/>
    <property type="evidence" value="ECO:0007669"/>
    <property type="project" value="InterPro"/>
</dbReference>
<dbReference type="Gene3D" id="3.40.50.980">
    <property type="match status" value="2"/>
</dbReference>
<feature type="domain" description="Carrier" evidence="5">
    <location>
        <begin position="1075"/>
        <end position="1150"/>
    </location>
</feature>
<dbReference type="FunFam" id="3.30.300.30:FF:000010">
    <property type="entry name" value="Enterobactin synthetase component F"/>
    <property type="match status" value="1"/>
</dbReference>
<sequence>MKPIDKLLSDLNRLDIKIWNDDRQLCYDAPQGTLTPVLRSELIERKEEILAFLQQANLASSYTLKSIPRFPRQGNLPLSFAQQRLWFLNQWQPDNPFYNESAAFSLQGSLNIAALTQSLNEIVCRHEALRTNFVSVEGQPSQIIAPSLTLILPVINLQNLPEIEREAEAQRLIARLLQRPFNLAKDPLLHMTLLQLSQTKYVVLLTMHHIVCDGWSMGIFFQELAALYEAFCNGKPSLRDATRTPLPKLPIQYSDFAIWQHQWLQGEVLAGQLSYWRQQLDSHPPVLNLPTDYPRPAVQSFHGATQYLYLPIDVMEALKALSCQEKVTLFMTLLAAFQTLLHRYSGQDDILVGSPIANRNQPETERLIGFFVNTLVLRIYLGGNPSFRELLGRVRKVTLGAYAHQDLPFEKLVEELQPERNLSYHPLFQVMFVLQNAPSQDIKLSSLSLSFLKLENQTAKFDLSLSMQETSSGLRGEFEYNTDLFEAATISRMIGHFQNLLQSILANPEQHLGSLCLLSVAEQRQLLVEWNHIQTDYPQEQCIHQLFESSVERSPDAVAVVFEDKQLTYRELNHQANKIAHYLQSLGVRPEVLVGICMERSLEMVVGILGILKAGGAYVPLDPSYPQERLAFMLADAKLLVLLTQGRLVAGLPEHGAQVVCLDTDWQANTFGWAKQCPQDNQENLVNNVTAKNLAYVIYTSGSTGTPKGVAIAHQALVNHSTAVAKAYELQPGDRILQFASISFDVAAEELFSAWLGGSTVVIRPERVLVIADFQEFLKHEKLTVLNLPTAYWHEWVSYIAQQEIPLPIALRLVIVGTESVLPEKLALWQKLVDYLCEQPPCGHLRIRWLNAYGTTETTIGVTIYEPIRQKNQQLARVPIGRAIANTQVYLLDQYLNPTPVGVAGELHIGGVSLARGYLNRPDLTALKFIPNPFSKQTGTQLYRTGDWARYLPNGEIEYLGRIDQQVKIRGFRIELGEIEAVLAKHLGVRETVVLDRETQAGNQQLVAYVVPHSDRTLTIDELRDFLKQHLPEYMIPSVLVVLDTMPLTPNGKIDRRALPTVDNTRLKLEKDFLAPRDSLELQLTQIWEEILDVHPVGVQDNFFEIGGHSLLAVRLMAQIQKQFGYNLPLSTLFQGATIEKSATILRQQTHSQPSSPLVAIQPSGSKPPLFFVHPVGGNVLCYYQLARHLGADQPFYGLQSLGLDGESQPYTRIEDMANHYIKALRAVQAEGPYFLGGWSMGGVVAFEIAQQLHKQGYKVNLLALLDSLAPVESNKTTDYEYDNAKLLANFAKDMAGSRENNLSVFDDKLQQLDIDEQLNHFLEQAKIANFVPPDIGKQQLHYLMQVFKSNIQAMLNYVPQVYPNRIILFQGSNIGELNNPTLGWDELSSKPVEIIYIPSEHYTMLSLPHVQLLKEQLKLYLD</sequence>
<dbReference type="SMART" id="SM00823">
    <property type="entry name" value="PKS_PP"/>
    <property type="match status" value="1"/>
</dbReference>
<dbReference type="GO" id="GO:0044550">
    <property type="term" value="P:secondary metabolite biosynthetic process"/>
    <property type="evidence" value="ECO:0007669"/>
    <property type="project" value="UniProtKB-ARBA"/>
</dbReference>
<dbReference type="Gene3D" id="3.30.559.10">
    <property type="entry name" value="Chloramphenicol acetyltransferase-like domain"/>
    <property type="match status" value="1"/>
</dbReference>
<dbReference type="Gene3D" id="1.10.10.1830">
    <property type="entry name" value="Non-ribosomal peptide synthase, adenylation domain"/>
    <property type="match status" value="1"/>
</dbReference>
<dbReference type="InterPro" id="IPR029058">
    <property type="entry name" value="AB_hydrolase_fold"/>
</dbReference>
<dbReference type="GO" id="GO:0003824">
    <property type="term" value="F:catalytic activity"/>
    <property type="evidence" value="ECO:0007669"/>
    <property type="project" value="InterPro"/>
</dbReference>
<evidence type="ECO:0000256" key="3">
    <source>
        <dbReference type="ARBA" id="ARBA00022450"/>
    </source>
</evidence>
<organism evidence="6 7">
    <name type="scientific">Pelatocladus maniniholoensis HA4357-MV3</name>
    <dbReference type="NCBI Taxonomy" id="1117104"/>
    <lineage>
        <taxon>Bacteria</taxon>
        <taxon>Bacillati</taxon>
        <taxon>Cyanobacteriota</taxon>
        <taxon>Cyanophyceae</taxon>
        <taxon>Nostocales</taxon>
        <taxon>Nostocaceae</taxon>
        <taxon>Pelatocladus</taxon>
    </lineage>
</organism>
<dbReference type="FunFam" id="3.30.559.10:FF:000012">
    <property type="entry name" value="Non-ribosomal peptide synthetase"/>
    <property type="match status" value="1"/>
</dbReference>
<dbReference type="InterPro" id="IPR010071">
    <property type="entry name" value="AA_adenyl_dom"/>
</dbReference>
<dbReference type="Gene3D" id="1.10.1200.10">
    <property type="entry name" value="ACP-like"/>
    <property type="match status" value="1"/>
</dbReference>
<dbReference type="SUPFAM" id="SSF47336">
    <property type="entry name" value="ACP-like"/>
    <property type="match status" value="1"/>
</dbReference>
<dbReference type="FunFam" id="1.10.1200.10:FF:000005">
    <property type="entry name" value="Nonribosomal peptide synthetase 1"/>
    <property type="match status" value="1"/>
</dbReference>
<dbReference type="InterPro" id="IPR001031">
    <property type="entry name" value="Thioesterase"/>
</dbReference>
<dbReference type="FunFam" id="3.30.559.30:FF:000001">
    <property type="entry name" value="Non-ribosomal peptide synthetase"/>
    <property type="match status" value="1"/>
</dbReference>
<comment type="caution">
    <text evidence="6">The sequence shown here is derived from an EMBL/GenBank/DDBJ whole genome shotgun (WGS) entry which is preliminary data.</text>
</comment>
<dbReference type="Pfam" id="PF00975">
    <property type="entry name" value="Thioesterase"/>
    <property type="match status" value="1"/>
</dbReference>
<evidence type="ECO:0000313" key="7">
    <source>
        <dbReference type="Proteomes" id="UP000813215"/>
    </source>
</evidence>
<keyword evidence="3" id="KW-0596">Phosphopantetheine</keyword>
<dbReference type="FunFam" id="2.30.38.10:FF:000001">
    <property type="entry name" value="Non-ribosomal peptide synthetase PvdI"/>
    <property type="match status" value="1"/>
</dbReference>